<dbReference type="PRINTS" id="PR00039">
    <property type="entry name" value="HTHLYSR"/>
</dbReference>
<dbReference type="Proteomes" id="UP001139447">
    <property type="component" value="Unassembled WGS sequence"/>
</dbReference>
<organism evidence="6 7">
    <name type="scientific">Variovorax terrae</name>
    <dbReference type="NCBI Taxonomy" id="2923278"/>
    <lineage>
        <taxon>Bacteria</taxon>
        <taxon>Pseudomonadati</taxon>
        <taxon>Pseudomonadota</taxon>
        <taxon>Betaproteobacteria</taxon>
        <taxon>Burkholderiales</taxon>
        <taxon>Comamonadaceae</taxon>
        <taxon>Variovorax</taxon>
    </lineage>
</organism>
<dbReference type="SUPFAM" id="SSF53850">
    <property type="entry name" value="Periplasmic binding protein-like II"/>
    <property type="match status" value="1"/>
</dbReference>
<keyword evidence="2" id="KW-0805">Transcription regulation</keyword>
<dbReference type="InterPro" id="IPR005119">
    <property type="entry name" value="LysR_subst-bd"/>
</dbReference>
<dbReference type="InterPro" id="IPR000847">
    <property type="entry name" value="LysR_HTH_N"/>
</dbReference>
<dbReference type="GO" id="GO:0003700">
    <property type="term" value="F:DNA-binding transcription factor activity"/>
    <property type="evidence" value="ECO:0007669"/>
    <property type="project" value="InterPro"/>
</dbReference>
<reference evidence="6" key="1">
    <citation type="submission" date="2022-03" db="EMBL/GenBank/DDBJ databases">
        <authorList>
            <person name="Woo C.Y."/>
        </authorList>
    </citation>
    <scope>NUCLEOTIDE SEQUENCE</scope>
    <source>
        <strain evidence="6">CYS-02</strain>
    </source>
</reference>
<evidence type="ECO:0000313" key="6">
    <source>
        <dbReference type="EMBL" id="MCJ0763443.1"/>
    </source>
</evidence>
<dbReference type="InterPro" id="IPR036390">
    <property type="entry name" value="WH_DNA-bd_sf"/>
</dbReference>
<evidence type="ECO:0000313" key="7">
    <source>
        <dbReference type="Proteomes" id="UP001139447"/>
    </source>
</evidence>
<evidence type="ECO:0000256" key="4">
    <source>
        <dbReference type="ARBA" id="ARBA00023163"/>
    </source>
</evidence>
<keyword evidence="3" id="KW-0238">DNA-binding</keyword>
<dbReference type="Pfam" id="PF00126">
    <property type="entry name" value="HTH_1"/>
    <property type="match status" value="1"/>
</dbReference>
<dbReference type="Gene3D" id="1.10.10.10">
    <property type="entry name" value="Winged helix-like DNA-binding domain superfamily/Winged helix DNA-binding domain"/>
    <property type="match status" value="1"/>
</dbReference>
<comment type="caution">
    <text evidence="6">The sequence shown here is derived from an EMBL/GenBank/DDBJ whole genome shotgun (WGS) entry which is preliminary data.</text>
</comment>
<accession>A0A9X2AM81</accession>
<protein>
    <submittedName>
        <fullName evidence="6">LysR substrate-binding domain-containing protein</fullName>
    </submittedName>
</protein>
<feature type="domain" description="HTH lysR-type" evidence="5">
    <location>
        <begin position="5"/>
        <end position="62"/>
    </location>
</feature>
<dbReference type="PANTHER" id="PTHR30537:SF26">
    <property type="entry name" value="GLYCINE CLEAVAGE SYSTEM TRANSCRIPTIONAL ACTIVATOR"/>
    <property type="match status" value="1"/>
</dbReference>
<dbReference type="PANTHER" id="PTHR30537">
    <property type="entry name" value="HTH-TYPE TRANSCRIPTIONAL REGULATOR"/>
    <property type="match status" value="1"/>
</dbReference>
<dbReference type="PROSITE" id="PS50931">
    <property type="entry name" value="HTH_LYSR"/>
    <property type="match status" value="1"/>
</dbReference>
<evidence type="ECO:0000256" key="2">
    <source>
        <dbReference type="ARBA" id="ARBA00023015"/>
    </source>
</evidence>
<sequence>MRSLPSTTALLCFEASARLGSFTKAAGELHITQGAVSRQVIGLEQRLAVNLFHRKRSSLTLALTEAGTAYLTEIAPLLLKLERATSNLMAHQGRGGTLSLSVGASLGSYWLIPRLSTFTRAHPEIVLNIATRVGPADFSATAIEASLEFGDGQRPGMRSDFVLPLELRPYASPGWIRKHGAKLGESTPATAFIHHTTVPEAWEEWSRSARHPINLAPGGPRYDVGWMAMNAAANDLGVVLLFDFMAAEAEASGRLRALSNKRWRSAKGYYLTYPSAHSEMKSLQTFRAWLLEQAQTPPSR</sequence>
<evidence type="ECO:0000259" key="5">
    <source>
        <dbReference type="PROSITE" id="PS50931"/>
    </source>
</evidence>
<comment type="similarity">
    <text evidence="1">Belongs to the LysR transcriptional regulatory family.</text>
</comment>
<dbReference type="SUPFAM" id="SSF46785">
    <property type="entry name" value="Winged helix' DNA-binding domain"/>
    <property type="match status" value="1"/>
</dbReference>
<dbReference type="EMBL" id="JALGBI010000001">
    <property type="protein sequence ID" value="MCJ0763443.1"/>
    <property type="molecule type" value="Genomic_DNA"/>
</dbReference>
<dbReference type="AlphaFoldDB" id="A0A9X2AM81"/>
<keyword evidence="7" id="KW-1185">Reference proteome</keyword>
<keyword evidence="4" id="KW-0804">Transcription</keyword>
<proteinExistence type="inferred from homology"/>
<evidence type="ECO:0000256" key="3">
    <source>
        <dbReference type="ARBA" id="ARBA00023125"/>
    </source>
</evidence>
<evidence type="ECO:0000256" key="1">
    <source>
        <dbReference type="ARBA" id="ARBA00009437"/>
    </source>
</evidence>
<dbReference type="InterPro" id="IPR036388">
    <property type="entry name" value="WH-like_DNA-bd_sf"/>
</dbReference>
<gene>
    <name evidence="6" type="ORF">MMF98_09500</name>
</gene>
<dbReference type="RefSeq" id="WP_243306034.1">
    <property type="nucleotide sequence ID" value="NZ_JALGBI010000001.1"/>
</dbReference>
<dbReference type="GO" id="GO:0006351">
    <property type="term" value="P:DNA-templated transcription"/>
    <property type="evidence" value="ECO:0007669"/>
    <property type="project" value="TreeGrafter"/>
</dbReference>
<dbReference type="Pfam" id="PF03466">
    <property type="entry name" value="LysR_substrate"/>
    <property type="match status" value="1"/>
</dbReference>
<dbReference type="InterPro" id="IPR058163">
    <property type="entry name" value="LysR-type_TF_proteobact-type"/>
</dbReference>
<dbReference type="Gene3D" id="3.40.190.10">
    <property type="entry name" value="Periplasmic binding protein-like II"/>
    <property type="match status" value="2"/>
</dbReference>
<dbReference type="GO" id="GO:0043565">
    <property type="term" value="F:sequence-specific DNA binding"/>
    <property type="evidence" value="ECO:0007669"/>
    <property type="project" value="TreeGrafter"/>
</dbReference>
<name>A0A9X2AM81_9BURK</name>